<dbReference type="AlphaFoldDB" id="A0A5C8GCS4"/>
<reference evidence="2" key="1">
    <citation type="submission" date="2019-05" db="EMBL/GenBank/DDBJ databases">
        <title>Prevotella brunnea sp. nov., isolated from a wound of a patient.</title>
        <authorList>
            <person name="Buhl M."/>
        </authorList>
    </citation>
    <scope>NUCLEOTIDE SEQUENCE [LARGE SCALE GENOMIC DNA]</scope>
    <source>
        <strain evidence="2">A2672</strain>
    </source>
</reference>
<protein>
    <submittedName>
        <fullName evidence="1">DUF3316 domain-containing protein</fullName>
    </submittedName>
</protein>
<organism evidence="1 2">
    <name type="scientific">Prevotella brunnea</name>
    <dbReference type="NCBI Taxonomy" id="2508867"/>
    <lineage>
        <taxon>Bacteria</taxon>
        <taxon>Pseudomonadati</taxon>
        <taxon>Bacteroidota</taxon>
        <taxon>Bacteroidia</taxon>
        <taxon>Bacteroidales</taxon>
        <taxon>Prevotellaceae</taxon>
        <taxon>Prevotella</taxon>
    </lineage>
</organism>
<gene>
    <name evidence="1" type="ORF">ETF27_09215</name>
</gene>
<accession>A0A5C8GCS4</accession>
<keyword evidence="2" id="KW-1185">Reference proteome</keyword>
<dbReference type="EMBL" id="SDIK01000072">
    <property type="protein sequence ID" value="TXJ59745.1"/>
    <property type="molecule type" value="Genomic_DNA"/>
</dbReference>
<sequence>MSFLPCQAQDTLHTDKIITNSQMIGVGYVNQLDTYLSPEEYTGTELRYISHTIRENKTKLSRDIIHQARLAYTRNRADNCNELGGLYNFQYSVLYELENIRVGNGRLLLKAGGGIDAGMGFLYNTRNGNNPAQAYLGLNLAPRLSAAYAFRIRSHPFQIRYEAQVPLVGVMFSPNYGQSYYEIFSRGDYDHNVVPTTFFATPSLRQSLTFDFTIRHTTVRFGYLGDIQQAKVNELRYHTWSHLFVIGIVRKFSITKYLP</sequence>
<dbReference type="RefSeq" id="WP_130828417.1">
    <property type="nucleotide sequence ID" value="NZ_SDIK01000072.1"/>
</dbReference>
<proteinExistence type="predicted"/>
<comment type="caution">
    <text evidence="1">The sequence shown here is derived from an EMBL/GenBank/DDBJ whole genome shotgun (WGS) entry which is preliminary data.</text>
</comment>
<dbReference type="Pfam" id="PF11777">
    <property type="entry name" value="DUF3316"/>
    <property type="match status" value="1"/>
</dbReference>
<evidence type="ECO:0000313" key="1">
    <source>
        <dbReference type="EMBL" id="TXJ59745.1"/>
    </source>
</evidence>
<dbReference type="InterPro" id="IPR016879">
    <property type="entry name" value="UCP028299"/>
</dbReference>
<dbReference type="OrthoDB" id="1012285at2"/>
<dbReference type="Proteomes" id="UP000321612">
    <property type="component" value="Unassembled WGS sequence"/>
</dbReference>
<name>A0A5C8GCS4_9BACT</name>
<evidence type="ECO:0000313" key="2">
    <source>
        <dbReference type="Proteomes" id="UP000321612"/>
    </source>
</evidence>